<sequence>MTSYDTAVLVFQILSGMATIVMVSSPSLLMYRIHKQKHVGVASVIPLAALLANSHIWMMYGFLTDNWFPIFSCFLYGDFCAIVFLSIYSYFSTDKCYVIRVLAVDLTILALVTTYVIVGRLGYTGQTTKQVSTIVGMIADCAGISLYGAPMEKLFQVLKHKSAVFINVHMMYAGLANNIIWLVYGILITNWFIMFINILFVTVNTFTLCLYRVYDPKTHPLQDGWNTHPDEEEQEISVTIETRPNLTPKTSKKLLTSLPSPEYTSMVSPQDDLRG</sequence>
<evidence type="ECO:0000256" key="1">
    <source>
        <dbReference type="ARBA" id="ARBA00004651"/>
    </source>
</evidence>
<feature type="transmembrane region" description="Helical" evidence="11">
    <location>
        <begin position="97"/>
        <end position="118"/>
    </location>
</feature>
<comment type="subcellular location">
    <subcellularLocation>
        <location evidence="1">Cell membrane</location>
        <topology evidence="1">Multi-pass membrane protein</topology>
    </subcellularLocation>
</comment>
<evidence type="ECO:0000256" key="5">
    <source>
        <dbReference type="ARBA" id="ARBA00022597"/>
    </source>
</evidence>
<evidence type="ECO:0000256" key="3">
    <source>
        <dbReference type="ARBA" id="ARBA00022448"/>
    </source>
</evidence>
<evidence type="ECO:0000313" key="15">
    <source>
        <dbReference type="Proteomes" id="UP000284657"/>
    </source>
</evidence>
<feature type="transmembrane region" description="Helical" evidence="11">
    <location>
        <begin position="41"/>
        <end position="60"/>
    </location>
</feature>
<organism evidence="13 14">
    <name type="scientific">Phytophthora kernoviae</name>
    <dbReference type="NCBI Taxonomy" id="325452"/>
    <lineage>
        <taxon>Eukaryota</taxon>
        <taxon>Sar</taxon>
        <taxon>Stramenopiles</taxon>
        <taxon>Oomycota</taxon>
        <taxon>Peronosporomycetes</taxon>
        <taxon>Peronosporales</taxon>
        <taxon>Peronosporaceae</taxon>
        <taxon>Phytophthora</taxon>
    </lineage>
</organism>
<gene>
    <name evidence="12" type="ORF">BBJ29_009688</name>
    <name evidence="13" type="ORF">BBP00_00007074</name>
</gene>
<comment type="similarity">
    <text evidence="2">Belongs to the SWEET sugar transporter family.</text>
</comment>
<evidence type="ECO:0000256" key="2">
    <source>
        <dbReference type="ARBA" id="ARBA00007809"/>
    </source>
</evidence>
<keyword evidence="6 11" id="KW-0812">Transmembrane</keyword>
<evidence type="ECO:0008006" key="16">
    <source>
        <dbReference type="Google" id="ProtNLM"/>
    </source>
</evidence>
<feature type="transmembrane region" description="Helical" evidence="11">
    <location>
        <begin position="66"/>
        <end position="90"/>
    </location>
</feature>
<name>A0A3F2RJ57_9STRA</name>
<evidence type="ECO:0000313" key="12">
    <source>
        <dbReference type="EMBL" id="RLN53835.1"/>
    </source>
</evidence>
<keyword evidence="3" id="KW-0813">Transport</keyword>
<dbReference type="FunFam" id="1.20.1280.290:FF:000030">
    <property type="entry name" value="Bidirectional sugar transporter SWEET3b"/>
    <property type="match status" value="1"/>
</dbReference>
<dbReference type="PANTHER" id="PTHR10791">
    <property type="entry name" value="RAG1-ACTIVATING PROTEIN 1"/>
    <property type="match status" value="1"/>
</dbReference>
<feature type="region of interest" description="Disordered" evidence="10">
    <location>
        <begin position="237"/>
        <end position="275"/>
    </location>
</feature>
<evidence type="ECO:0000256" key="10">
    <source>
        <dbReference type="SAM" id="MobiDB-lite"/>
    </source>
</evidence>
<feature type="transmembrane region" description="Helical" evidence="11">
    <location>
        <begin position="190"/>
        <end position="211"/>
    </location>
</feature>
<proteinExistence type="inferred from homology"/>
<evidence type="ECO:0000256" key="9">
    <source>
        <dbReference type="ARBA" id="ARBA00023136"/>
    </source>
</evidence>
<dbReference type="Proteomes" id="UP000277300">
    <property type="component" value="Unassembled WGS sequence"/>
</dbReference>
<evidence type="ECO:0000256" key="6">
    <source>
        <dbReference type="ARBA" id="ARBA00022692"/>
    </source>
</evidence>
<dbReference type="AlphaFoldDB" id="A0A3F2RJ57"/>
<evidence type="ECO:0000313" key="13">
    <source>
        <dbReference type="EMBL" id="RLN58293.1"/>
    </source>
</evidence>
<feature type="compositionally biased region" description="Polar residues" evidence="10">
    <location>
        <begin position="237"/>
        <end position="268"/>
    </location>
</feature>
<dbReference type="Pfam" id="PF03083">
    <property type="entry name" value="MtN3_slv"/>
    <property type="match status" value="2"/>
</dbReference>
<dbReference type="EMBL" id="MBAD02001534">
    <property type="protein sequence ID" value="RLN53835.1"/>
    <property type="molecule type" value="Genomic_DNA"/>
</dbReference>
<evidence type="ECO:0000256" key="7">
    <source>
        <dbReference type="ARBA" id="ARBA00022737"/>
    </source>
</evidence>
<evidence type="ECO:0000256" key="4">
    <source>
        <dbReference type="ARBA" id="ARBA00022475"/>
    </source>
</evidence>
<protein>
    <recommendedName>
        <fullName evidence="16">Bidirectional sugar transporter SWEET</fullName>
    </recommendedName>
</protein>
<evidence type="ECO:0000313" key="14">
    <source>
        <dbReference type="Proteomes" id="UP000277300"/>
    </source>
</evidence>
<dbReference type="InterPro" id="IPR004316">
    <property type="entry name" value="SWEET_rpt"/>
</dbReference>
<feature type="transmembrane region" description="Helical" evidence="11">
    <location>
        <begin position="6"/>
        <end position="29"/>
    </location>
</feature>
<reference evidence="14 15" key="1">
    <citation type="submission" date="2018-07" db="EMBL/GenBank/DDBJ databases">
        <title>Genome sequencing of oomycete isolates from Chile give support for New Zealand origin for Phytophthora kernoviae and make available the first Nothophytophthora sp. genome.</title>
        <authorList>
            <person name="Studholme D.J."/>
            <person name="Sanfuentes E."/>
            <person name="Panda P."/>
            <person name="Hill R."/>
            <person name="Sambles C."/>
            <person name="Grant M."/>
            <person name="Williams N.M."/>
            <person name="Mcdougal R.L."/>
        </authorList>
    </citation>
    <scope>NUCLEOTIDE SEQUENCE [LARGE SCALE GENOMIC DNA]</scope>
    <source>
        <strain evidence="13">Chile6</strain>
        <strain evidence="12">Chile7</strain>
    </source>
</reference>
<dbReference type="OrthoDB" id="409725at2759"/>
<evidence type="ECO:0000256" key="11">
    <source>
        <dbReference type="SAM" id="Phobius"/>
    </source>
</evidence>
<evidence type="ECO:0000256" key="8">
    <source>
        <dbReference type="ARBA" id="ARBA00022989"/>
    </source>
</evidence>
<keyword evidence="5" id="KW-0762">Sugar transport</keyword>
<dbReference type="GO" id="GO:0005886">
    <property type="term" value="C:plasma membrane"/>
    <property type="evidence" value="ECO:0007669"/>
    <property type="project" value="UniProtKB-SubCell"/>
</dbReference>
<dbReference type="EMBL" id="MBDO02000267">
    <property type="protein sequence ID" value="RLN58293.1"/>
    <property type="molecule type" value="Genomic_DNA"/>
</dbReference>
<accession>A0A3F2RJ57</accession>
<dbReference type="PANTHER" id="PTHR10791:SF30">
    <property type="entry name" value="SUGAR TRANSPORTER SWEET1"/>
    <property type="match status" value="1"/>
</dbReference>
<keyword evidence="9 11" id="KW-0472">Membrane</keyword>
<dbReference type="Proteomes" id="UP000284657">
    <property type="component" value="Unassembled WGS sequence"/>
</dbReference>
<keyword evidence="8 11" id="KW-1133">Transmembrane helix</keyword>
<keyword evidence="4" id="KW-1003">Cell membrane</keyword>
<dbReference type="GO" id="GO:0051119">
    <property type="term" value="F:sugar transmembrane transporter activity"/>
    <property type="evidence" value="ECO:0007669"/>
    <property type="project" value="InterPro"/>
</dbReference>
<keyword evidence="7" id="KW-0677">Repeat</keyword>
<comment type="caution">
    <text evidence="13">The sequence shown here is derived from an EMBL/GenBank/DDBJ whole genome shotgun (WGS) entry which is preliminary data.</text>
</comment>
<dbReference type="FunFam" id="1.20.1280.290:FF:000007">
    <property type="entry name" value="Bidirectional sugar transporter SWEET7"/>
    <property type="match status" value="1"/>
</dbReference>
<dbReference type="InterPro" id="IPR047664">
    <property type="entry name" value="SWEET"/>
</dbReference>
<dbReference type="Gene3D" id="1.20.1280.290">
    <property type="match status" value="2"/>
</dbReference>